<sequence length="81" mass="9465">MGIYHTEEWLTKSLNKFSGVLDFPEASTVPDMYSYQETMEHSPNSIHNSARKSIQQKCGEFLKHGDVFLQPLWRDDEDEDE</sequence>
<proteinExistence type="predicted"/>
<protein>
    <submittedName>
        <fullName evidence="1">Uncharacterized protein</fullName>
    </submittedName>
</protein>
<evidence type="ECO:0000313" key="1">
    <source>
        <dbReference type="EMBL" id="EGU88424.1"/>
    </source>
</evidence>
<dbReference type="AlphaFoldDB" id="F9F3Q2"/>
<name>F9F3Q2_FUSOF</name>
<dbReference type="EMBL" id="AFQF01000422">
    <property type="protein sequence ID" value="EGU88424.1"/>
    <property type="molecule type" value="Genomic_DNA"/>
</dbReference>
<organism evidence="1">
    <name type="scientific">Fusarium oxysporum (strain Fo5176)</name>
    <name type="common">Fusarium vascular wilt</name>
    <dbReference type="NCBI Taxonomy" id="660025"/>
    <lineage>
        <taxon>Eukaryota</taxon>
        <taxon>Fungi</taxon>
        <taxon>Dikarya</taxon>
        <taxon>Ascomycota</taxon>
        <taxon>Pezizomycotina</taxon>
        <taxon>Sordariomycetes</taxon>
        <taxon>Hypocreomycetidae</taxon>
        <taxon>Hypocreales</taxon>
        <taxon>Nectriaceae</taxon>
        <taxon>Fusarium</taxon>
        <taxon>Fusarium oxysporum species complex</taxon>
    </lineage>
</organism>
<dbReference type="OrthoDB" id="5056428at2759"/>
<accession>F9F3Q2</accession>
<comment type="caution">
    <text evidence="1">The sequence shown here is derived from an EMBL/GenBank/DDBJ whole genome shotgun (WGS) entry which is preliminary data.</text>
</comment>
<reference evidence="1" key="1">
    <citation type="journal article" date="2012" name="Mol. Plant Microbe Interact.">
        <title>A highly conserved effector in Fusarium oxysporum is required for full virulence on Arabidopsis.</title>
        <authorList>
            <person name="Thatcher L.F."/>
            <person name="Gardiner D.M."/>
            <person name="Kazan K."/>
            <person name="Manners J."/>
        </authorList>
    </citation>
    <scope>NUCLEOTIDE SEQUENCE [LARGE SCALE GENOMIC DNA]</scope>
    <source>
        <strain evidence="1">Fo5176</strain>
    </source>
</reference>
<gene>
    <name evidence="1" type="ORF">FOXB_01027</name>
</gene>